<evidence type="ECO:0000313" key="3">
    <source>
        <dbReference type="Proteomes" id="UP000085678"/>
    </source>
</evidence>
<feature type="compositionally biased region" description="Polar residues" evidence="1">
    <location>
        <begin position="251"/>
        <end position="261"/>
    </location>
</feature>
<feature type="compositionally biased region" description="Basic and acidic residues" evidence="1">
    <location>
        <begin position="496"/>
        <end position="516"/>
    </location>
</feature>
<proteinExistence type="predicted"/>
<evidence type="ECO:0000313" key="4">
    <source>
        <dbReference type="RefSeq" id="XP_013415291.1"/>
    </source>
</evidence>
<feature type="region of interest" description="Disordered" evidence="1">
    <location>
        <begin position="251"/>
        <end position="305"/>
    </location>
</feature>
<dbReference type="KEGG" id="lak:106177149"/>
<name>A0A1S3JZ33_LINAN</name>
<accession>A0A1S3JZ33</accession>
<feature type="region of interest" description="Disordered" evidence="1">
    <location>
        <begin position="378"/>
        <end position="417"/>
    </location>
</feature>
<dbReference type="InParanoid" id="A0A1S3JZ33"/>
<dbReference type="GeneID" id="106177149"/>
<keyword evidence="3" id="KW-1185">Reference proteome</keyword>
<feature type="region of interest" description="Disordered" evidence="1">
    <location>
        <begin position="435"/>
        <end position="460"/>
    </location>
</feature>
<feature type="compositionally biased region" description="Polar residues" evidence="1">
    <location>
        <begin position="437"/>
        <end position="448"/>
    </location>
</feature>
<keyword evidence="2" id="KW-1133">Transmembrane helix</keyword>
<feature type="transmembrane region" description="Helical" evidence="2">
    <location>
        <begin position="182"/>
        <end position="206"/>
    </location>
</feature>
<sequence length="542" mass="59078">MKVTLSRAVVNPYAVDCMVVEVKDTKYEDYRKDPSLPENCYRGKCSHEHVDIWCPKQISIAVVETDFSNMRLLNFTYDDWLEPGTRTRWTKGSGSCNETIDCRQVTVHGQCSGNTYRRLICPWRCYHCPDVPEIPILTIEETIPAPPVTDAPFNNTLMENLTTSAAETVRIPFKKLTGEAHITAIVCIGSVLLGCTLAGGLMWICLSRERKRDELAKSVSVERSSAVTTVLTPRDQACFAAFDIGNSSQNDDSVSCETVNDPQGDRISGKGAGDVETGAVIADDEQDRPVPDPKMSPNGSSGENSYASLFVITDGLITQRRCESANSGSAEQPSTMESAFSPYEEACFAGSGIENGAKIANDVHRDAFDDARNCCAFREERPQSEPEPDNEANVADDDQDRPVPDPKMSPSGSSDENFYACLSVITDGLITQRHCESANSGSEKQPSTAMRPGEDCFENGPQITDEIQQETFGGSQGYCALGEKRSLSEPETAEDIDNKADVIDDDQDRPVPERKLSSSGSSGESPYACFSIIPDGIQTPPS</sequence>
<evidence type="ECO:0000256" key="2">
    <source>
        <dbReference type="SAM" id="Phobius"/>
    </source>
</evidence>
<dbReference type="RefSeq" id="XP_013415291.1">
    <property type="nucleotide sequence ID" value="XM_013559837.1"/>
</dbReference>
<evidence type="ECO:0000256" key="1">
    <source>
        <dbReference type="SAM" id="MobiDB-lite"/>
    </source>
</evidence>
<keyword evidence="2" id="KW-0812">Transmembrane</keyword>
<gene>
    <name evidence="4" type="primary">LOC106177149</name>
</gene>
<feature type="region of interest" description="Disordered" evidence="1">
    <location>
        <begin position="483"/>
        <end position="542"/>
    </location>
</feature>
<protein>
    <submittedName>
        <fullName evidence="4">Uncharacterized protein LOC106177149</fullName>
    </submittedName>
</protein>
<keyword evidence="2" id="KW-0472">Membrane</keyword>
<feature type="compositionally biased region" description="Acidic residues" evidence="1">
    <location>
        <begin position="386"/>
        <end position="399"/>
    </location>
</feature>
<reference evidence="4" key="1">
    <citation type="submission" date="2025-08" db="UniProtKB">
        <authorList>
            <consortium name="RefSeq"/>
        </authorList>
    </citation>
    <scope>IDENTIFICATION</scope>
    <source>
        <tissue evidence="4">Gonads</tissue>
    </source>
</reference>
<dbReference type="AlphaFoldDB" id="A0A1S3JZ33"/>
<dbReference type="Proteomes" id="UP000085678">
    <property type="component" value="Unplaced"/>
</dbReference>
<organism evidence="3 4">
    <name type="scientific">Lingula anatina</name>
    <name type="common">Brachiopod</name>
    <name type="synonym">Lingula unguis</name>
    <dbReference type="NCBI Taxonomy" id="7574"/>
    <lineage>
        <taxon>Eukaryota</taxon>
        <taxon>Metazoa</taxon>
        <taxon>Spiralia</taxon>
        <taxon>Lophotrochozoa</taxon>
        <taxon>Brachiopoda</taxon>
        <taxon>Linguliformea</taxon>
        <taxon>Lingulata</taxon>
        <taxon>Lingulida</taxon>
        <taxon>Linguloidea</taxon>
        <taxon>Lingulidae</taxon>
        <taxon>Lingula</taxon>
    </lineage>
</organism>